<evidence type="ECO:0000313" key="2">
    <source>
        <dbReference type="EMBL" id="SFV80225.1"/>
    </source>
</evidence>
<protein>
    <submittedName>
        <fullName evidence="2">Uncharacterized protein</fullName>
    </submittedName>
</protein>
<accession>A0A1W1DFX0</accession>
<feature type="region of interest" description="Disordered" evidence="1">
    <location>
        <begin position="107"/>
        <end position="145"/>
    </location>
</feature>
<dbReference type="AlphaFoldDB" id="A0A1W1DFX0"/>
<dbReference type="EMBL" id="FPHT01000063">
    <property type="protein sequence ID" value="SFV80225.1"/>
    <property type="molecule type" value="Genomic_DNA"/>
</dbReference>
<proteinExistence type="predicted"/>
<reference evidence="2" key="1">
    <citation type="submission" date="2016-10" db="EMBL/GenBank/DDBJ databases">
        <authorList>
            <person name="de Groot N.N."/>
        </authorList>
    </citation>
    <scope>NUCLEOTIDE SEQUENCE</scope>
</reference>
<name>A0A1W1DFX0_9ZZZZ</name>
<gene>
    <name evidence="2" type="ORF">MNB_SUP05-12-326</name>
</gene>
<organism evidence="2">
    <name type="scientific">hydrothermal vent metagenome</name>
    <dbReference type="NCBI Taxonomy" id="652676"/>
    <lineage>
        <taxon>unclassified sequences</taxon>
        <taxon>metagenomes</taxon>
        <taxon>ecological metagenomes</taxon>
    </lineage>
</organism>
<evidence type="ECO:0000256" key="1">
    <source>
        <dbReference type="SAM" id="MobiDB-lite"/>
    </source>
</evidence>
<feature type="compositionally biased region" description="Polar residues" evidence="1">
    <location>
        <begin position="107"/>
        <end position="121"/>
    </location>
</feature>
<sequence length="145" mass="16626">MKKLFVASLFLVSFNANAFLDFNSYGSGYDDNNWPVWTPMFWMEKVTDNNMFGNKRNQGYGYPYNNRPYNVNASRFDMSQMPTPDQAYQAESNRMPYSTPMFMTPAAQSFSNPDNMPSTGGYNLPSPYPSNYQFNQPPSPYPSGF</sequence>